<evidence type="ECO:0000256" key="1">
    <source>
        <dbReference type="SAM" id="MobiDB-lite"/>
    </source>
</evidence>
<sequence length="243" mass="26033">MEAFLKQKRGNDAGQGGTAKVRGASAGDSHDDLVLRLLAVISQLTLKRALEIRELQAATFRVIHMPVSAPAVQAMKSATAQFAEESRAAAAGKGTAPVGEPHAHAWTAWVMNAVTTNALEEQQMKLISAHATAMKTPDHILPHIYVCKVKKAFDKGHVKVYLATKSTPDCLALADAAIGHLLKQGGKEKRGQAPRGGNERSLQTLYDQLKEVVGDKSSMTDVEKVTGSYAILVVHVRSQLVVV</sequence>
<evidence type="ECO:0000313" key="2">
    <source>
        <dbReference type="EMBL" id="CAK0863474.1"/>
    </source>
</evidence>
<dbReference type="EMBL" id="CAUYUJ010016264">
    <property type="protein sequence ID" value="CAK0863474.1"/>
    <property type="molecule type" value="Genomic_DNA"/>
</dbReference>
<reference evidence="2" key="1">
    <citation type="submission" date="2023-10" db="EMBL/GenBank/DDBJ databases">
        <authorList>
            <person name="Chen Y."/>
            <person name="Shah S."/>
            <person name="Dougan E. K."/>
            <person name="Thang M."/>
            <person name="Chan C."/>
        </authorList>
    </citation>
    <scope>NUCLEOTIDE SEQUENCE [LARGE SCALE GENOMIC DNA]</scope>
</reference>
<gene>
    <name evidence="2" type="ORF">PCOR1329_LOCUS51602</name>
</gene>
<name>A0ABN9UU55_9DINO</name>
<evidence type="ECO:0000313" key="3">
    <source>
        <dbReference type="Proteomes" id="UP001189429"/>
    </source>
</evidence>
<organism evidence="2 3">
    <name type="scientific">Prorocentrum cordatum</name>
    <dbReference type="NCBI Taxonomy" id="2364126"/>
    <lineage>
        <taxon>Eukaryota</taxon>
        <taxon>Sar</taxon>
        <taxon>Alveolata</taxon>
        <taxon>Dinophyceae</taxon>
        <taxon>Prorocentrales</taxon>
        <taxon>Prorocentraceae</taxon>
        <taxon>Prorocentrum</taxon>
    </lineage>
</organism>
<proteinExistence type="predicted"/>
<feature type="non-terminal residue" evidence="2">
    <location>
        <position position="243"/>
    </location>
</feature>
<feature type="region of interest" description="Disordered" evidence="1">
    <location>
        <begin position="1"/>
        <end position="26"/>
    </location>
</feature>
<keyword evidence="3" id="KW-1185">Reference proteome</keyword>
<dbReference type="Proteomes" id="UP001189429">
    <property type="component" value="Unassembled WGS sequence"/>
</dbReference>
<protein>
    <submittedName>
        <fullName evidence="2">Uncharacterized protein</fullName>
    </submittedName>
</protein>
<comment type="caution">
    <text evidence="2">The sequence shown here is derived from an EMBL/GenBank/DDBJ whole genome shotgun (WGS) entry which is preliminary data.</text>
</comment>
<accession>A0ABN9UU55</accession>